<name>A0A6C0D2I6_9ZZZZ</name>
<organism evidence="1">
    <name type="scientific">viral metagenome</name>
    <dbReference type="NCBI Taxonomy" id="1070528"/>
    <lineage>
        <taxon>unclassified sequences</taxon>
        <taxon>metagenomes</taxon>
        <taxon>organismal metagenomes</taxon>
    </lineage>
</organism>
<protein>
    <submittedName>
        <fullName evidence="1">Uncharacterized protein</fullName>
    </submittedName>
</protein>
<proteinExistence type="predicted"/>
<sequence length="36" mass="4503">MNPIDLIYWMNIGEYVKKKDKIDMLDFLYKQCKMHH</sequence>
<dbReference type="EMBL" id="MN739521">
    <property type="protein sequence ID" value="QHT10470.1"/>
    <property type="molecule type" value="Genomic_DNA"/>
</dbReference>
<accession>A0A6C0D2I6</accession>
<dbReference type="AlphaFoldDB" id="A0A6C0D2I6"/>
<evidence type="ECO:0000313" key="1">
    <source>
        <dbReference type="EMBL" id="QHT10470.1"/>
    </source>
</evidence>
<reference evidence="1" key="1">
    <citation type="journal article" date="2020" name="Nature">
        <title>Giant virus diversity and host interactions through global metagenomics.</title>
        <authorList>
            <person name="Schulz F."/>
            <person name="Roux S."/>
            <person name="Paez-Espino D."/>
            <person name="Jungbluth S."/>
            <person name="Walsh D.A."/>
            <person name="Denef V.J."/>
            <person name="McMahon K.D."/>
            <person name="Konstantinidis K.T."/>
            <person name="Eloe-Fadrosh E.A."/>
            <person name="Kyrpides N.C."/>
            <person name="Woyke T."/>
        </authorList>
    </citation>
    <scope>NUCLEOTIDE SEQUENCE</scope>
    <source>
        <strain evidence="1">GVMAG-M-3300023174-107</strain>
    </source>
</reference>